<evidence type="ECO:0000313" key="2">
    <source>
        <dbReference type="EMBL" id="AKU90595.1"/>
    </source>
</evidence>
<dbReference type="Proteomes" id="UP000055590">
    <property type="component" value="Chromosome"/>
</dbReference>
<dbReference type="KEGG" id="vin:AKJ08_0982"/>
<sequence>MALRGTIKDFGIAEILQLIGQQAKTGILHLESKSKDEEVHISFLQGNVVGAGDVGRRRRDLLGRMLVRAELLSDAQLEAALDEQKRTLKRLGDILVESGAMTRELLREMTRLQAQETLYRLFSWKSGTYRFEQVEVAWDKESFTPIRSEAVLMEGFRIVDEWPAVRRKIPSKEMTFERLAPLPAQRAEDDLDSNLDQAFGGAIHAGSGASEIGPAERRVMKLVEPGRSVETLIDLSRLGEFETTKALANLVSGGFLRGIAPEPSEARADRAGPGERLAKYGLRVGLSLALALVVGLVAHRASSGEGARSGTGVERTLWDPAAQRAIGEAQLSRIRFALELHRLETGAHPAALSELVEARLLGDGDLRYPWTEPYFYRRTEDRAGYVLLPPLR</sequence>
<gene>
    <name evidence="2" type="ORF">AKJ08_0982</name>
</gene>
<dbReference type="Pfam" id="PF14332">
    <property type="entry name" value="DUF4388"/>
    <property type="match status" value="1"/>
</dbReference>
<feature type="domain" description="PatA-like N-terminal" evidence="1">
    <location>
        <begin position="5"/>
        <end position="162"/>
    </location>
</feature>
<dbReference type="STRING" id="1391653.AKJ08_0982"/>
<dbReference type="PANTHER" id="PTHR36304">
    <property type="entry name" value="DOMAIN GTPASE-ACTIVATING PROTEIN, PUTATIVE-RELATED-RELATED"/>
    <property type="match status" value="1"/>
</dbReference>
<dbReference type="SUPFAM" id="SSF54523">
    <property type="entry name" value="Pili subunits"/>
    <property type="match status" value="1"/>
</dbReference>
<protein>
    <submittedName>
        <fullName evidence="2">Response regulator</fullName>
    </submittedName>
</protein>
<accession>A0A0K1PAP8</accession>
<dbReference type="EMBL" id="CP012332">
    <property type="protein sequence ID" value="AKU90595.1"/>
    <property type="molecule type" value="Genomic_DNA"/>
</dbReference>
<organism evidence="2 3">
    <name type="scientific">Vulgatibacter incomptus</name>
    <dbReference type="NCBI Taxonomy" id="1391653"/>
    <lineage>
        <taxon>Bacteria</taxon>
        <taxon>Pseudomonadati</taxon>
        <taxon>Myxococcota</taxon>
        <taxon>Myxococcia</taxon>
        <taxon>Myxococcales</taxon>
        <taxon>Cystobacterineae</taxon>
        <taxon>Vulgatibacteraceae</taxon>
        <taxon>Vulgatibacter</taxon>
    </lineage>
</organism>
<dbReference type="SUPFAM" id="SSF160246">
    <property type="entry name" value="EspE N-terminal domain-like"/>
    <property type="match status" value="1"/>
</dbReference>
<dbReference type="PANTHER" id="PTHR36304:SF4">
    <property type="entry name" value="DUF4388 DOMAIN-CONTAINING PROTEIN"/>
    <property type="match status" value="1"/>
</dbReference>
<evidence type="ECO:0000259" key="1">
    <source>
        <dbReference type="Pfam" id="PF14332"/>
    </source>
</evidence>
<name>A0A0K1PAP8_9BACT</name>
<dbReference type="InterPro" id="IPR045584">
    <property type="entry name" value="Pilin-like"/>
</dbReference>
<proteinExistence type="predicted"/>
<dbReference type="InterPro" id="IPR025497">
    <property type="entry name" value="PatA-like_N"/>
</dbReference>
<dbReference type="AlphaFoldDB" id="A0A0K1PAP8"/>
<evidence type="ECO:0000313" key="3">
    <source>
        <dbReference type="Proteomes" id="UP000055590"/>
    </source>
</evidence>
<reference evidence="2 3" key="1">
    <citation type="submission" date="2015-08" db="EMBL/GenBank/DDBJ databases">
        <authorList>
            <person name="Babu N.S."/>
            <person name="Beckwith C.J."/>
            <person name="Beseler K.G."/>
            <person name="Brison A."/>
            <person name="Carone J.V."/>
            <person name="Caskin T.P."/>
            <person name="Diamond M."/>
            <person name="Durham M.E."/>
            <person name="Foxe J.M."/>
            <person name="Go M."/>
            <person name="Henderson B.A."/>
            <person name="Jones I.B."/>
            <person name="McGettigan J.A."/>
            <person name="Micheletti S.J."/>
            <person name="Nasrallah M.E."/>
            <person name="Ortiz D."/>
            <person name="Piller C.R."/>
            <person name="Privatt S.R."/>
            <person name="Schneider S.L."/>
            <person name="Sharp S."/>
            <person name="Smith T.C."/>
            <person name="Stanton J.D."/>
            <person name="Ullery H.E."/>
            <person name="Wilson R.J."/>
            <person name="Serrano M.G."/>
            <person name="Buck G."/>
            <person name="Lee V."/>
            <person name="Wang Y."/>
            <person name="Carvalho R."/>
            <person name="Voegtly L."/>
            <person name="Shi R."/>
            <person name="Duckworth R."/>
            <person name="Johnson A."/>
            <person name="Loviza R."/>
            <person name="Walstead R."/>
            <person name="Shah Z."/>
            <person name="Kiflezghi M."/>
            <person name="Wade K."/>
            <person name="Ball S.L."/>
            <person name="Bradley K.W."/>
            <person name="Asai D.J."/>
            <person name="Bowman C.A."/>
            <person name="Russell D.A."/>
            <person name="Pope W.H."/>
            <person name="Jacobs-Sera D."/>
            <person name="Hendrix R.W."/>
            <person name="Hatfull G.F."/>
        </authorList>
    </citation>
    <scope>NUCLEOTIDE SEQUENCE [LARGE SCALE GENOMIC DNA]</scope>
    <source>
        <strain evidence="2 3">DSM 27710</strain>
    </source>
</reference>
<dbReference type="PATRIC" id="fig|1391653.3.peg.1005"/>
<dbReference type="RefSeq" id="WP_050725029.1">
    <property type="nucleotide sequence ID" value="NZ_CP012332.1"/>
</dbReference>
<keyword evidence="3" id="KW-1185">Reference proteome</keyword>
<dbReference type="OrthoDB" id="9812510at2"/>
<dbReference type="InterPro" id="IPR037257">
    <property type="entry name" value="T2SS_E_N_sf"/>
</dbReference>